<dbReference type="OrthoDB" id="276296at2759"/>
<evidence type="ECO:0000313" key="14">
    <source>
        <dbReference type="EnsemblMetazoa" id="HelroP84162"/>
    </source>
</evidence>
<evidence type="ECO:0000256" key="2">
    <source>
        <dbReference type="ARBA" id="ARBA00010705"/>
    </source>
</evidence>
<keyword evidence="15" id="KW-1185">Reference proteome</keyword>
<evidence type="ECO:0000256" key="10">
    <source>
        <dbReference type="PIRNR" id="PIRNR017016"/>
    </source>
</evidence>
<evidence type="ECO:0000256" key="4">
    <source>
        <dbReference type="ARBA" id="ARBA00022448"/>
    </source>
</evidence>
<dbReference type="InParanoid" id="T1G5F7"/>
<dbReference type="GO" id="GO:0006120">
    <property type="term" value="P:mitochondrial electron transport, NADH to ubiquinone"/>
    <property type="evidence" value="ECO:0007669"/>
    <property type="project" value="InterPro"/>
</dbReference>
<comment type="function">
    <text evidence="1 10">Accessory subunit of the mitochondrial membrane respiratory chain NADH dehydrogenase (Complex I), that is believed not to be involved in catalysis. Complex I functions in the transfer of electrons from NADH to the respiratory chain. The immediate electron acceptor for the enzyme is believed to be ubiquinone.</text>
</comment>
<evidence type="ECO:0000256" key="8">
    <source>
        <dbReference type="ARBA" id="ARBA00023128"/>
    </source>
</evidence>
<organism evidence="14 15">
    <name type="scientific">Helobdella robusta</name>
    <name type="common">Californian leech</name>
    <dbReference type="NCBI Taxonomy" id="6412"/>
    <lineage>
        <taxon>Eukaryota</taxon>
        <taxon>Metazoa</taxon>
        <taxon>Spiralia</taxon>
        <taxon>Lophotrochozoa</taxon>
        <taxon>Annelida</taxon>
        <taxon>Clitellata</taxon>
        <taxon>Hirudinea</taxon>
        <taxon>Rhynchobdellida</taxon>
        <taxon>Glossiphoniidae</taxon>
        <taxon>Helobdella</taxon>
    </lineage>
</organism>
<dbReference type="PANTHER" id="PTHR13344:SF0">
    <property type="entry name" value="NADH DEHYDROGENASE [UBIQUINONE] 1 ALPHA SUBCOMPLEX SUBUNIT 8"/>
    <property type="match status" value="1"/>
</dbReference>
<dbReference type="CTD" id="20216304"/>
<reference evidence="13 15" key="2">
    <citation type="journal article" date="2013" name="Nature">
        <title>Insights into bilaterian evolution from three spiralian genomes.</title>
        <authorList>
            <person name="Simakov O."/>
            <person name="Marletaz F."/>
            <person name="Cho S.J."/>
            <person name="Edsinger-Gonzales E."/>
            <person name="Havlak P."/>
            <person name="Hellsten U."/>
            <person name="Kuo D.H."/>
            <person name="Larsson T."/>
            <person name="Lv J."/>
            <person name="Arendt D."/>
            <person name="Savage R."/>
            <person name="Osoegawa K."/>
            <person name="de Jong P."/>
            <person name="Grimwood J."/>
            <person name="Chapman J.A."/>
            <person name="Shapiro H."/>
            <person name="Aerts A."/>
            <person name="Otillar R.P."/>
            <person name="Terry A.Y."/>
            <person name="Boore J.L."/>
            <person name="Grigoriev I.V."/>
            <person name="Lindberg D.R."/>
            <person name="Seaver E.C."/>
            <person name="Weisblat D.A."/>
            <person name="Putnam N.H."/>
            <person name="Rokhsar D.S."/>
        </authorList>
    </citation>
    <scope>NUCLEOTIDE SEQUENCE</scope>
</reference>
<keyword evidence="4 10" id="KW-0813">Transport</keyword>
<keyword evidence="7 10" id="KW-0249">Electron transport</keyword>
<keyword evidence="9" id="KW-1015">Disulfide bond</keyword>
<gene>
    <name evidence="14" type="primary">20216304</name>
    <name evidence="13" type="ORF">HELRODRAFT_84162</name>
</gene>
<evidence type="ECO:0000256" key="1">
    <source>
        <dbReference type="ARBA" id="ARBA00003195"/>
    </source>
</evidence>
<evidence type="ECO:0000259" key="12">
    <source>
        <dbReference type="Pfam" id="PF06747"/>
    </source>
</evidence>
<dbReference type="OMA" id="FRTHWQC"/>
<dbReference type="PIRSF" id="PIRSF017016">
    <property type="entry name" value="NDUA8"/>
    <property type="match status" value="1"/>
</dbReference>
<proteinExistence type="inferred from homology"/>
<evidence type="ECO:0000256" key="9">
    <source>
        <dbReference type="ARBA" id="ARBA00023157"/>
    </source>
</evidence>
<dbReference type="HOGENOM" id="CLU_081931_2_0_1"/>
<dbReference type="EMBL" id="AMQM01005815">
    <property type="status" value="NOT_ANNOTATED_CDS"/>
    <property type="molecule type" value="Genomic_DNA"/>
</dbReference>
<evidence type="ECO:0000313" key="15">
    <source>
        <dbReference type="Proteomes" id="UP000015101"/>
    </source>
</evidence>
<dbReference type="EMBL" id="KB097106">
    <property type="protein sequence ID" value="ESN99574.1"/>
    <property type="molecule type" value="Genomic_DNA"/>
</dbReference>
<keyword evidence="6" id="KW-0677">Repeat</keyword>
<dbReference type="GO" id="GO:0005743">
    <property type="term" value="C:mitochondrial inner membrane"/>
    <property type="evidence" value="ECO:0007669"/>
    <property type="project" value="UniProtKB-SubCell"/>
</dbReference>
<dbReference type="PROSITE" id="PS51808">
    <property type="entry name" value="CHCH"/>
    <property type="match status" value="1"/>
</dbReference>
<dbReference type="KEGG" id="hro:HELRODRAFT_84162"/>
<dbReference type="GO" id="GO:0045271">
    <property type="term" value="C:respiratory chain complex I"/>
    <property type="evidence" value="ECO:0000318"/>
    <property type="project" value="GO_Central"/>
</dbReference>
<dbReference type="STRING" id="6412.T1G5F7"/>
<dbReference type="Proteomes" id="UP000015101">
    <property type="component" value="Unassembled WGS sequence"/>
</dbReference>
<protein>
    <recommendedName>
        <fullName evidence="3 10">NADH dehydrogenase [ubiquinone] 1 alpha subcomplex subunit 8</fullName>
    </recommendedName>
</protein>
<dbReference type="InterPro" id="IPR016680">
    <property type="entry name" value="NDUFA8"/>
</dbReference>
<reference evidence="15" key="1">
    <citation type="submission" date="2012-12" db="EMBL/GenBank/DDBJ databases">
        <authorList>
            <person name="Hellsten U."/>
            <person name="Grimwood J."/>
            <person name="Chapman J.A."/>
            <person name="Shapiro H."/>
            <person name="Aerts A."/>
            <person name="Otillar R.P."/>
            <person name="Terry A.Y."/>
            <person name="Boore J.L."/>
            <person name="Simakov O."/>
            <person name="Marletaz F."/>
            <person name="Cho S.-J."/>
            <person name="Edsinger-Gonzales E."/>
            <person name="Havlak P."/>
            <person name="Kuo D.-H."/>
            <person name="Larsson T."/>
            <person name="Lv J."/>
            <person name="Arendt D."/>
            <person name="Savage R."/>
            <person name="Osoegawa K."/>
            <person name="de Jong P."/>
            <person name="Lindberg D.R."/>
            <person name="Seaver E.C."/>
            <person name="Weisblat D.A."/>
            <person name="Putnam N.H."/>
            <person name="Grigoriev I.V."/>
            <person name="Rokhsar D.S."/>
        </authorList>
    </citation>
    <scope>NUCLEOTIDE SEQUENCE</scope>
</reference>
<dbReference type="PANTHER" id="PTHR13344">
    <property type="entry name" value="NADH-UBIQUINONE OXIDOREDUCTASE"/>
    <property type="match status" value="1"/>
</dbReference>
<keyword evidence="8 10" id="KW-0496">Mitochondrion</keyword>
<evidence type="ECO:0000313" key="13">
    <source>
        <dbReference type="EMBL" id="ESN99574.1"/>
    </source>
</evidence>
<reference evidence="14" key="3">
    <citation type="submission" date="2015-06" db="UniProtKB">
        <authorList>
            <consortium name="EnsemblMetazoa"/>
        </authorList>
    </citation>
    <scope>IDENTIFICATION</scope>
</reference>
<sequence>MPFTNDDYLPTFEDLQVEELKLSSAPLRAGAHHFGKYCDNQCKEFMLCNEEEKDPRKCLNEGKNVTKCGLEFFNKVKDNCAVEFTKYWKCVDHSDHDMSFRHCRRLQSEFDKCIFDKLGQERPPLGYFSKIRVHNTTRPKPERKLNLPEKDPLYEIGPDLANPPPSIKTGSRII</sequence>
<name>T1G5F7_HELRO</name>
<dbReference type="GeneID" id="20216304"/>
<dbReference type="Pfam" id="PF06747">
    <property type="entry name" value="CHCH"/>
    <property type="match status" value="1"/>
</dbReference>
<dbReference type="FunCoup" id="T1G5F7">
    <property type="interactions" value="908"/>
</dbReference>
<feature type="region of interest" description="Disordered" evidence="11">
    <location>
        <begin position="154"/>
        <end position="174"/>
    </location>
</feature>
<keyword evidence="10" id="KW-0472">Membrane</keyword>
<comment type="similarity">
    <text evidence="2 10">Belongs to the complex I NDUFA8 subunit family.</text>
</comment>
<dbReference type="eggNOG" id="KOG3458">
    <property type="taxonomic scope" value="Eukaryota"/>
</dbReference>
<feature type="domain" description="CHCH" evidence="12">
    <location>
        <begin position="80"/>
        <end position="115"/>
    </location>
</feature>
<comment type="subcellular location">
    <subcellularLocation>
        <location evidence="10">Mitochondrion inner membrane</location>
    </subcellularLocation>
</comment>
<keyword evidence="10" id="KW-0999">Mitochondrion inner membrane</keyword>
<evidence type="ECO:0000256" key="7">
    <source>
        <dbReference type="ARBA" id="ARBA00022982"/>
    </source>
</evidence>
<keyword evidence="5 10" id="KW-0679">Respiratory chain</keyword>
<evidence type="ECO:0000256" key="6">
    <source>
        <dbReference type="ARBA" id="ARBA00022737"/>
    </source>
</evidence>
<evidence type="ECO:0000256" key="3">
    <source>
        <dbReference type="ARBA" id="ARBA00016384"/>
    </source>
</evidence>
<dbReference type="RefSeq" id="XP_009022257.1">
    <property type="nucleotide sequence ID" value="XM_009024009.1"/>
</dbReference>
<dbReference type="EnsemblMetazoa" id="HelroT84162">
    <property type="protein sequence ID" value="HelroP84162"/>
    <property type="gene ID" value="HelroG84162"/>
</dbReference>
<dbReference type="InterPro" id="IPR010625">
    <property type="entry name" value="CHCH"/>
</dbReference>
<evidence type="ECO:0000256" key="11">
    <source>
        <dbReference type="SAM" id="MobiDB-lite"/>
    </source>
</evidence>
<dbReference type="AlphaFoldDB" id="T1G5F7"/>
<accession>T1G5F7</accession>
<evidence type="ECO:0000256" key="5">
    <source>
        <dbReference type="ARBA" id="ARBA00022660"/>
    </source>
</evidence>